<dbReference type="CDD" id="cd00293">
    <property type="entry name" value="USP-like"/>
    <property type="match status" value="1"/>
</dbReference>
<feature type="domain" description="UspA" evidence="2">
    <location>
        <begin position="2"/>
        <end position="159"/>
    </location>
</feature>
<dbReference type="STRING" id="39841.SAMN05660836_00439"/>
<dbReference type="InterPro" id="IPR006015">
    <property type="entry name" value="Universal_stress_UspA"/>
</dbReference>
<evidence type="ECO:0000313" key="3">
    <source>
        <dbReference type="EMBL" id="SFM48040.1"/>
    </source>
</evidence>
<dbReference type="EMBL" id="FOUU01000001">
    <property type="protein sequence ID" value="SFM48040.1"/>
    <property type="molecule type" value="Genomic_DNA"/>
</dbReference>
<evidence type="ECO:0000313" key="4">
    <source>
        <dbReference type="Proteomes" id="UP000199611"/>
    </source>
</evidence>
<sequence length="166" mass="18657">MNSILVALDGTPASLKVVKYVAEIIGHLPKTTVYLFHVVPMVSPNLLTSEEVRRIEKIHEEVEHLSGFFWSKESEEKMFQIFSEAVNLLKSQGIPEENIKTFFDVASDTIANLILRHARRLNCRTIAVGRRGLGRVKEILIGSTSSTVVRNAKGHTVWVVDTTEEE</sequence>
<proteinExistence type="inferred from homology"/>
<dbReference type="SUPFAM" id="SSF52402">
    <property type="entry name" value="Adenine nucleotide alpha hydrolases-like"/>
    <property type="match status" value="1"/>
</dbReference>
<dbReference type="PANTHER" id="PTHR46268">
    <property type="entry name" value="STRESS RESPONSE PROTEIN NHAX"/>
    <property type="match status" value="1"/>
</dbReference>
<dbReference type="PRINTS" id="PR01438">
    <property type="entry name" value="UNVRSLSTRESS"/>
</dbReference>
<accession>A0A1I4R7W2</accession>
<organism evidence="3 4">
    <name type="scientific">Thermodesulforhabdus norvegica</name>
    <dbReference type="NCBI Taxonomy" id="39841"/>
    <lineage>
        <taxon>Bacteria</taxon>
        <taxon>Pseudomonadati</taxon>
        <taxon>Thermodesulfobacteriota</taxon>
        <taxon>Syntrophobacteria</taxon>
        <taxon>Syntrophobacterales</taxon>
        <taxon>Thermodesulforhabdaceae</taxon>
        <taxon>Thermodesulforhabdus</taxon>
    </lineage>
</organism>
<dbReference type="RefSeq" id="WP_093393145.1">
    <property type="nucleotide sequence ID" value="NZ_FOUU01000001.1"/>
</dbReference>
<dbReference type="Pfam" id="PF00582">
    <property type="entry name" value="Usp"/>
    <property type="match status" value="1"/>
</dbReference>
<name>A0A1I4R7W2_9BACT</name>
<dbReference type="Proteomes" id="UP000199611">
    <property type="component" value="Unassembled WGS sequence"/>
</dbReference>
<evidence type="ECO:0000259" key="2">
    <source>
        <dbReference type="Pfam" id="PF00582"/>
    </source>
</evidence>
<reference evidence="3 4" key="1">
    <citation type="submission" date="2016-10" db="EMBL/GenBank/DDBJ databases">
        <authorList>
            <person name="de Groot N.N."/>
        </authorList>
    </citation>
    <scope>NUCLEOTIDE SEQUENCE [LARGE SCALE GENOMIC DNA]</scope>
    <source>
        <strain evidence="3 4">DSM 9990</strain>
    </source>
</reference>
<comment type="similarity">
    <text evidence="1">Belongs to the universal stress protein A family.</text>
</comment>
<dbReference type="InterPro" id="IPR006016">
    <property type="entry name" value="UspA"/>
</dbReference>
<dbReference type="OrthoDB" id="5420527at2"/>
<dbReference type="Gene3D" id="3.40.50.620">
    <property type="entry name" value="HUPs"/>
    <property type="match status" value="1"/>
</dbReference>
<dbReference type="InterPro" id="IPR014729">
    <property type="entry name" value="Rossmann-like_a/b/a_fold"/>
</dbReference>
<keyword evidence="4" id="KW-1185">Reference proteome</keyword>
<evidence type="ECO:0000256" key="1">
    <source>
        <dbReference type="ARBA" id="ARBA00008791"/>
    </source>
</evidence>
<dbReference type="PANTHER" id="PTHR46268:SF6">
    <property type="entry name" value="UNIVERSAL STRESS PROTEIN UP12"/>
    <property type="match status" value="1"/>
</dbReference>
<dbReference type="AlphaFoldDB" id="A0A1I4R7W2"/>
<protein>
    <submittedName>
        <fullName evidence="3">Nucleotide-binding universal stress protein, UspA family</fullName>
    </submittedName>
</protein>
<gene>
    <name evidence="3" type="ORF">SAMN05660836_00439</name>
</gene>